<dbReference type="AlphaFoldDB" id="A0A6J6FHN6"/>
<name>A0A6J6FHN6_9ZZZZ</name>
<sequence>MKREGFTRKYNRWFRERDDAIQVIEVQSISMGGSFTVNIGIHRVAAFQLVGWDPPPPAHTVFVGDRLGSIAFGRDTWWPTLPSSGPLVADVIERFALPWLDAHLDPLVCAAELATPGTDAAVLLILGGDTDGAVHVYEAERALVQDASNEAERAEREHFLRFTFQALERAGLAERIRAVD</sequence>
<dbReference type="Pfam" id="PF14137">
    <property type="entry name" value="DUF4304"/>
    <property type="match status" value="1"/>
</dbReference>
<dbReference type="EMBL" id="CAEZSR010000194">
    <property type="protein sequence ID" value="CAB4586504.1"/>
    <property type="molecule type" value="Genomic_DNA"/>
</dbReference>
<reference evidence="1" key="1">
    <citation type="submission" date="2020-05" db="EMBL/GenBank/DDBJ databases">
        <authorList>
            <person name="Chiriac C."/>
            <person name="Salcher M."/>
            <person name="Ghai R."/>
            <person name="Kavagutti S V."/>
        </authorList>
    </citation>
    <scope>NUCLEOTIDE SEQUENCE</scope>
</reference>
<evidence type="ECO:0000313" key="1">
    <source>
        <dbReference type="EMBL" id="CAB4586504.1"/>
    </source>
</evidence>
<accession>A0A6J6FHN6</accession>
<gene>
    <name evidence="1" type="ORF">UFOPK1493_03457</name>
</gene>
<proteinExistence type="predicted"/>
<organism evidence="1">
    <name type="scientific">freshwater metagenome</name>
    <dbReference type="NCBI Taxonomy" id="449393"/>
    <lineage>
        <taxon>unclassified sequences</taxon>
        <taxon>metagenomes</taxon>
        <taxon>ecological metagenomes</taxon>
    </lineage>
</organism>
<protein>
    <submittedName>
        <fullName evidence="1">Unannotated protein</fullName>
    </submittedName>
</protein>
<dbReference type="InterPro" id="IPR025412">
    <property type="entry name" value="DUF4304"/>
</dbReference>